<evidence type="ECO:0000313" key="1">
    <source>
        <dbReference type="EMBL" id="MFC4195461.1"/>
    </source>
</evidence>
<evidence type="ECO:0008006" key="3">
    <source>
        <dbReference type="Google" id="ProtNLM"/>
    </source>
</evidence>
<sequence length="216" mass="22581">MKNLFYFLTVIIFCACNSKKTPNQVITATPTGIQGLQKNVAVIKTDVPAKSSLIFNPPHGQAGHSCDLAVGAPLNQMASAKPQQIIPQTTSTAKAVNQTGKNLNPAHGKPNHRCDIAVGATLDSKPAQKAIANQTVNVNTASSKKVAKGLNPAHGQPNHRCDIAVGKPLNSKPVQKAASINSLEVKNLEVSNGSKLNPKHGESGHRCDIAVGAPLT</sequence>
<dbReference type="EMBL" id="JBHSBY010000013">
    <property type="protein sequence ID" value="MFC4195461.1"/>
    <property type="molecule type" value="Genomic_DNA"/>
</dbReference>
<accession>A0ABV8NFF8</accession>
<dbReference type="Proteomes" id="UP001595792">
    <property type="component" value="Unassembled WGS sequence"/>
</dbReference>
<gene>
    <name evidence="1" type="ORF">ACFOUY_01965</name>
</gene>
<reference evidence="2" key="1">
    <citation type="journal article" date="2019" name="Int. J. Syst. Evol. Microbiol.">
        <title>The Global Catalogue of Microorganisms (GCM) 10K type strain sequencing project: providing services to taxonomists for standard genome sequencing and annotation.</title>
        <authorList>
            <consortium name="The Broad Institute Genomics Platform"/>
            <consortium name="The Broad Institute Genome Sequencing Center for Infectious Disease"/>
            <person name="Wu L."/>
            <person name="Ma J."/>
        </authorList>
    </citation>
    <scope>NUCLEOTIDE SEQUENCE [LARGE SCALE GENOMIC DNA]</scope>
    <source>
        <strain evidence="2">CCM 8689</strain>
    </source>
</reference>
<comment type="caution">
    <text evidence="1">The sequence shown here is derived from an EMBL/GenBank/DDBJ whole genome shotgun (WGS) entry which is preliminary data.</text>
</comment>
<name>A0ABV8NFF8_9SPHI</name>
<proteinExistence type="predicted"/>
<protein>
    <recommendedName>
        <fullName evidence="3">Superoxide dismutase, Cu-Zn family</fullName>
    </recommendedName>
</protein>
<dbReference type="RefSeq" id="WP_378958764.1">
    <property type="nucleotide sequence ID" value="NZ_JBHRXC010000016.1"/>
</dbReference>
<organism evidence="1 2">
    <name type="scientific">Pedobacter jamesrossensis</name>
    <dbReference type="NCBI Taxonomy" id="1908238"/>
    <lineage>
        <taxon>Bacteria</taxon>
        <taxon>Pseudomonadati</taxon>
        <taxon>Bacteroidota</taxon>
        <taxon>Sphingobacteriia</taxon>
        <taxon>Sphingobacteriales</taxon>
        <taxon>Sphingobacteriaceae</taxon>
        <taxon>Pedobacter</taxon>
    </lineage>
</organism>
<evidence type="ECO:0000313" key="2">
    <source>
        <dbReference type="Proteomes" id="UP001595792"/>
    </source>
</evidence>
<keyword evidence="2" id="KW-1185">Reference proteome</keyword>
<dbReference type="PROSITE" id="PS51257">
    <property type="entry name" value="PROKAR_LIPOPROTEIN"/>
    <property type="match status" value="1"/>
</dbReference>